<gene>
    <name evidence="2" type="ORF">N656DRAFT_681462</name>
</gene>
<reference evidence="2" key="2">
    <citation type="submission" date="2023-05" db="EMBL/GenBank/DDBJ databases">
        <authorList>
            <consortium name="Lawrence Berkeley National Laboratory"/>
            <person name="Steindorff A."/>
            <person name="Hensen N."/>
            <person name="Bonometti L."/>
            <person name="Westerberg I."/>
            <person name="Brannstrom I.O."/>
            <person name="Guillou S."/>
            <person name="Cros-Aarteil S."/>
            <person name="Calhoun S."/>
            <person name="Haridas S."/>
            <person name="Kuo A."/>
            <person name="Mondo S."/>
            <person name="Pangilinan J."/>
            <person name="Riley R."/>
            <person name="Labutti K."/>
            <person name="Andreopoulos B."/>
            <person name="Lipzen A."/>
            <person name="Chen C."/>
            <person name="Yanf M."/>
            <person name="Daum C."/>
            <person name="Ng V."/>
            <person name="Clum A."/>
            <person name="Ohm R."/>
            <person name="Martin F."/>
            <person name="Silar P."/>
            <person name="Natvig D."/>
            <person name="Lalanne C."/>
            <person name="Gautier V."/>
            <person name="Ament-Velasquez S.L."/>
            <person name="Kruys A."/>
            <person name="Hutchinson M.I."/>
            <person name="Powell A.J."/>
            <person name="Barry K."/>
            <person name="Miller A.N."/>
            <person name="Grigoriev I.V."/>
            <person name="Debuchy R."/>
            <person name="Gladieux P."/>
            <person name="Thoren M.H."/>
            <person name="Johannesson H."/>
        </authorList>
    </citation>
    <scope>NUCLEOTIDE SEQUENCE</scope>
    <source>
        <strain evidence="2">CBS 508.74</strain>
    </source>
</reference>
<feature type="transmembrane region" description="Helical" evidence="1">
    <location>
        <begin position="542"/>
        <end position="564"/>
    </location>
</feature>
<dbReference type="InterPro" id="IPR021514">
    <property type="entry name" value="DUF3176"/>
</dbReference>
<keyword evidence="1" id="KW-0812">Transmembrane</keyword>
<dbReference type="Pfam" id="PF11374">
    <property type="entry name" value="DUF3176"/>
    <property type="match status" value="1"/>
</dbReference>
<dbReference type="RefSeq" id="XP_064670920.1">
    <property type="nucleotide sequence ID" value="XM_064810558.1"/>
</dbReference>
<keyword evidence="1" id="KW-1133">Transmembrane helix</keyword>
<dbReference type="GeneID" id="89934683"/>
<organism evidence="2 3">
    <name type="scientific">Canariomyces notabilis</name>
    <dbReference type="NCBI Taxonomy" id="2074819"/>
    <lineage>
        <taxon>Eukaryota</taxon>
        <taxon>Fungi</taxon>
        <taxon>Dikarya</taxon>
        <taxon>Ascomycota</taxon>
        <taxon>Pezizomycotina</taxon>
        <taxon>Sordariomycetes</taxon>
        <taxon>Sordariomycetidae</taxon>
        <taxon>Sordariales</taxon>
        <taxon>Chaetomiaceae</taxon>
        <taxon>Canariomyces</taxon>
    </lineage>
</organism>
<accession>A0AAN6TGB9</accession>
<name>A0AAN6TGB9_9PEZI</name>
<comment type="caution">
    <text evidence="2">The sequence shown here is derived from an EMBL/GenBank/DDBJ whole genome shotgun (WGS) entry which is preliminary data.</text>
</comment>
<reference evidence="2" key="1">
    <citation type="journal article" date="2023" name="Mol. Phylogenet. Evol.">
        <title>Genome-scale phylogeny and comparative genomics of the fungal order Sordariales.</title>
        <authorList>
            <person name="Hensen N."/>
            <person name="Bonometti L."/>
            <person name="Westerberg I."/>
            <person name="Brannstrom I.O."/>
            <person name="Guillou S."/>
            <person name="Cros-Aarteil S."/>
            <person name="Calhoun S."/>
            <person name="Haridas S."/>
            <person name="Kuo A."/>
            <person name="Mondo S."/>
            <person name="Pangilinan J."/>
            <person name="Riley R."/>
            <person name="LaButti K."/>
            <person name="Andreopoulos B."/>
            <person name="Lipzen A."/>
            <person name="Chen C."/>
            <person name="Yan M."/>
            <person name="Daum C."/>
            <person name="Ng V."/>
            <person name="Clum A."/>
            <person name="Steindorff A."/>
            <person name="Ohm R.A."/>
            <person name="Martin F."/>
            <person name="Silar P."/>
            <person name="Natvig D.O."/>
            <person name="Lalanne C."/>
            <person name="Gautier V."/>
            <person name="Ament-Velasquez S.L."/>
            <person name="Kruys A."/>
            <person name="Hutchinson M.I."/>
            <person name="Powell A.J."/>
            <person name="Barry K."/>
            <person name="Miller A.N."/>
            <person name="Grigoriev I.V."/>
            <person name="Debuchy R."/>
            <person name="Gladieux P."/>
            <person name="Hiltunen Thoren M."/>
            <person name="Johannesson H."/>
        </authorList>
    </citation>
    <scope>NUCLEOTIDE SEQUENCE</scope>
    <source>
        <strain evidence="2">CBS 508.74</strain>
    </source>
</reference>
<dbReference type="PANTHER" id="PTHR35394">
    <property type="entry name" value="DUF3176 DOMAIN-CONTAINING PROTEIN"/>
    <property type="match status" value="1"/>
</dbReference>
<evidence type="ECO:0000313" key="3">
    <source>
        <dbReference type="Proteomes" id="UP001302812"/>
    </source>
</evidence>
<dbReference type="PANTHER" id="PTHR35394:SF5">
    <property type="entry name" value="DUF3176 DOMAIN-CONTAINING PROTEIN"/>
    <property type="match status" value="1"/>
</dbReference>
<dbReference type="EMBL" id="MU853339">
    <property type="protein sequence ID" value="KAK4113350.1"/>
    <property type="molecule type" value="Genomic_DNA"/>
</dbReference>
<evidence type="ECO:0000313" key="2">
    <source>
        <dbReference type="EMBL" id="KAK4113350.1"/>
    </source>
</evidence>
<feature type="transmembrane region" description="Helical" evidence="1">
    <location>
        <begin position="12"/>
        <end position="31"/>
    </location>
</feature>
<keyword evidence="1" id="KW-0472">Membrane</keyword>
<protein>
    <submittedName>
        <fullName evidence="2">Uncharacterized protein</fullName>
    </submittedName>
</protein>
<feature type="transmembrane region" description="Helical" evidence="1">
    <location>
        <begin position="113"/>
        <end position="135"/>
    </location>
</feature>
<feature type="transmembrane region" description="Helical" evidence="1">
    <location>
        <begin position="43"/>
        <end position="69"/>
    </location>
</feature>
<keyword evidence="3" id="KW-1185">Reference proteome</keyword>
<evidence type="ECO:0000256" key="1">
    <source>
        <dbReference type="SAM" id="Phobius"/>
    </source>
</evidence>
<dbReference type="AlphaFoldDB" id="A0AAN6TGB9"/>
<proteinExistence type="predicted"/>
<feature type="non-terminal residue" evidence="2">
    <location>
        <position position="1"/>
    </location>
</feature>
<feature type="non-terminal residue" evidence="2">
    <location>
        <position position="587"/>
    </location>
</feature>
<dbReference type="Proteomes" id="UP001302812">
    <property type="component" value="Unassembled WGS sequence"/>
</dbReference>
<sequence length="587" mass="63219">VLNLWKWELGSLLVAVGLISAIIGLLAYYNHRELSEWHLSMNLSTLVALLSTIIRAGMVMIVAGVISQLKWSWFAERPHPLSQLQDFDAGSRSGIGSLRLIWILLTRSRSKSILAFHAVLAAAVGVLSFLVGPFMQQAIRSDICPRVLPDVNSSIPVANYVEGRYYRVAAGAWEVTVDMKGVMVQGLTNPSSQDLAIKPFCPTGNCTFPDYGTGVTHSTIGMCSKCRDITADVEGPDESGNVTLSLGENQDPLWIALYGLQLGVMPFLSTTTSFRDPLAESAFLGIPTGSQSAIKSVTVLTASNSPCTNTSSGELICPHRGSADPVSPQALYGGVGDFVAATCTLYPCLRSYSGSVVDGVLRETLVSTTPAVLEDTDSFIQSNYTAVRSPCVLDSSGTSYTETNFSSAPAVPGRTFSTANLAGVNTTVPNACLYKLTWIYSRAMSLHMSSLFDNGQCIYDRRQGEELWCSPTWWLSPLYASRNASLATISNAMDAFASAITTKFRTAGYGPDDMHGVDLGQGTGYAVKGQVTRNSICMSLDWRWVLLPLVLLVVSAALLVWMVARNLGNRGDPVWKANVLPLVLFGL</sequence>